<dbReference type="SUPFAM" id="SSF46938">
    <property type="entry name" value="CRAL/TRIO N-terminal domain"/>
    <property type="match status" value="1"/>
</dbReference>
<dbReference type="PROSITE" id="PS50191">
    <property type="entry name" value="CRAL_TRIO"/>
    <property type="match status" value="1"/>
</dbReference>
<sequence>MAIVRAASRALLPTFRLLCCGQHLLSHFDSSTVRTVRQVDKLAFGRGDLKNHGTSTDLLGHNARRCYSAQATHQSIEAAPVPPDYQTYVDRVKARLETERADLPVGKNGRDDEDLLLWFLRDRNFDVDAAVAKLVEALEWRREFGVGEITEASVSKVASIGEAYVHSYPAKDGRPVIIVISSKQFPNDERLIETRQKHCVYLIEKALTQLSPGGESFLGIFDLRGFQPKNGDLKFVNFLIDVFFKYYPKRLGQVLFVDAPFIFQPGWRMAKPLFGKYAALVQFCSADDVRNDYFTPDTVPEIFKH</sequence>
<dbReference type="InterPro" id="IPR001251">
    <property type="entry name" value="CRAL-TRIO_dom"/>
</dbReference>
<dbReference type="EMBL" id="CM026433">
    <property type="protein sequence ID" value="KAG0553382.1"/>
    <property type="molecule type" value="Genomic_DNA"/>
</dbReference>
<dbReference type="AlphaFoldDB" id="A0A8T0G7Z4"/>
<reference evidence="2" key="1">
    <citation type="submission" date="2020-06" db="EMBL/GenBank/DDBJ databases">
        <title>WGS assembly of Ceratodon purpureus strain R40.</title>
        <authorList>
            <person name="Carey S.B."/>
            <person name="Jenkins J."/>
            <person name="Shu S."/>
            <person name="Lovell J.T."/>
            <person name="Sreedasyam A."/>
            <person name="Maumus F."/>
            <person name="Tiley G.P."/>
            <person name="Fernandez-Pozo N."/>
            <person name="Barry K."/>
            <person name="Chen C."/>
            <person name="Wang M."/>
            <person name="Lipzen A."/>
            <person name="Daum C."/>
            <person name="Saski C.A."/>
            <person name="Payton A.C."/>
            <person name="Mcbreen J.C."/>
            <person name="Conrad R.E."/>
            <person name="Kollar L.M."/>
            <person name="Olsson S."/>
            <person name="Huttunen S."/>
            <person name="Landis J.B."/>
            <person name="Wickett N.J."/>
            <person name="Johnson M.G."/>
            <person name="Rensing S.A."/>
            <person name="Grimwood J."/>
            <person name="Schmutz J."/>
            <person name="Mcdaniel S.F."/>
        </authorList>
    </citation>
    <scope>NUCLEOTIDE SEQUENCE</scope>
    <source>
        <strain evidence="2">R40</strain>
    </source>
</reference>
<dbReference type="PANTHER" id="PTHR47556">
    <property type="entry name" value="SEC14P-LIKE PHOSPHATIDYLINOSITOL TRANSFER FAMILY PROTEIN"/>
    <property type="match status" value="1"/>
</dbReference>
<gene>
    <name evidence="2" type="ORF">KC19_12G007100</name>
</gene>
<dbReference type="SMART" id="SM00516">
    <property type="entry name" value="SEC14"/>
    <property type="match status" value="1"/>
</dbReference>
<dbReference type="InterPro" id="IPR036273">
    <property type="entry name" value="CRAL/TRIO_N_dom_sf"/>
</dbReference>
<protein>
    <recommendedName>
        <fullName evidence="1">CRAL-TRIO domain-containing protein</fullName>
    </recommendedName>
</protein>
<feature type="domain" description="CRAL-TRIO" evidence="1">
    <location>
        <begin position="153"/>
        <end position="305"/>
    </location>
</feature>
<evidence type="ECO:0000313" key="3">
    <source>
        <dbReference type="Proteomes" id="UP000822688"/>
    </source>
</evidence>
<dbReference type="Pfam" id="PF00650">
    <property type="entry name" value="CRAL_TRIO"/>
    <property type="match status" value="1"/>
</dbReference>
<dbReference type="Gene3D" id="3.40.525.10">
    <property type="entry name" value="CRAL-TRIO lipid binding domain"/>
    <property type="match status" value="1"/>
</dbReference>
<evidence type="ECO:0000259" key="1">
    <source>
        <dbReference type="PROSITE" id="PS50191"/>
    </source>
</evidence>
<dbReference type="CDD" id="cd00170">
    <property type="entry name" value="SEC14"/>
    <property type="match status" value="1"/>
</dbReference>
<accession>A0A8T0G7Z4</accession>
<name>A0A8T0G7Z4_CERPU</name>
<organism evidence="2 3">
    <name type="scientific">Ceratodon purpureus</name>
    <name type="common">Fire moss</name>
    <name type="synonym">Dicranum purpureum</name>
    <dbReference type="NCBI Taxonomy" id="3225"/>
    <lineage>
        <taxon>Eukaryota</taxon>
        <taxon>Viridiplantae</taxon>
        <taxon>Streptophyta</taxon>
        <taxon>Embryophyta</taxon>
        <taxon>Bryophyta</taxon>
        <taxon>Bryophytina</taxon>
        <taxon>Bryopsida</taxon>
        <taxon>Dicranidae</taxon>
        <taxon>Pseudoditrichales</taxon>
        <taxon>Ditrichaceae</taxon>
        <taxon>Ceratodon</taxon>
    </lineage>
</organism>
<dbReference type="SUPFAM" id="SSF52087">
    <property type="entry name" value="CRAL/TRIO domain"/>
    <property type="match status" value="1"/>
</dbReference>
<keyword evidence="3" id="KW-1185">Reference proteome</keyword>
<evidence type="ECO:0000313" key="2">
    <source>
        <dbReference type="EMBL" id="KAG0553382.1"/>
    </source>
</evidence>
<dbReference type="Proteomes" id="UP000822688">
    <property type="component" value="Chromosome 12"/>
</dbReference>
<dbReference type="InterPro" id="IPR036865">
    <property type="entry name" value="CRAL-TRIO_dom_sf"/>
</dbReference>
<dbReference type="OrthoDB" id="75724at2759"/>
<proteinExistence type="predicted"/>
<dbReference type="PANTHER" id="PTHR47556:SF1">
    <property type="entry name" value="SEC14P-LIKE PHOSPHATIDYLINOSITOL TRANSFER FAMILY PROTEIN"/>
    <property type="match status" value="1"/>
</dbReference>
<comment type="caution">
    <text evidence="2">The sequence shown here is derived from an EMBL/GenBank/DDBJ whole genome shotgun (WGS) entry which is preliminary data.</text>
</comment>